<evidence type="ECO:0000256" key="10">
    <source>
        <dbReference type="ARBA" id="ARBA00047899"/>
    </source>
</evidence>
<dbReference type="PROSITE" id="PS01180">
    <property type="entry name" value="CUB"/>
    <property type="match status" value="1"/>
</dbReference>
<dbReference type="Gene3D" id="2.60.120.290">
    <property type="entry name" value="Spermadhesin, CUB domain"/>
    <property type="match status" value="1"/>
</dbReference>
<keyword evidence="8" id="KW-0675">Receptor</keyword>
<keyword evidence="6" id="KW-0472">Membrane</keyword>
<dbReference type="SUPFAM" id="SSF50985">
    <property type="entry name" value="RCC1/BLIP-II"/>
    <property type="match status" value="3"/>
</dbReference>
<comment type="catalytic activity">
    <reaction evidence="10">
        <text>L-threonyl-[protein] + ATP = O-phospho-L-threonyl-[protein] + ADP + H(+)</text>
        <dbReference type="Rhea" id="RHEA:46608"/>
        <dbReference type="Rhea" id="RHEA-COMP:11060"/>
        <dbReference type="Rhea" id="RHEA-COMP:11605"/>
        <dbReference type="ChEBI" id="CHEBI:15378"/>
        <dbReference type="ChEBI" id="CHEBI:30013"/>
        <dbReference type="ChEBI" id="CHEBI:30616"/>
        <dbReference type="ChEBI" id="CHEBI:61977"/>
        <dbReference type="ChEBI" id="CHEBI:456216"/>
        <dbReference type="EC" id="2.7.11.1"/>
    </reaction>
</comment>
<keyword evidence="5" id="KW-1133">Transmembrane helix</keyword>
<dbReference type="EC" id="2.7.11.1" evidence="2"/>
<protein>
    <recommendedName>
        <fullName evidence="2">non-specific serine/threonine protein kinase</fullName>
        <ecNumber evidence="2">2.7.11.1</ecNumber>
    </recommendedName>
</protein>
<accession>A0A1Z3NA31</accession>
<evidence type="ECO:0000313" key="13">
    <source>
        <dbReference type="EMBL" id="ASD64330.1"/>
    </source>
</evidence>
<organism evidence="13 14">
    <name type="scientific">Bdellovibrio bacteriovorus</name>
    <dbReference type="NCBI Taxonomy" id="959"/>
    <lineage>
        <taxon>Bacteria</taxon>
        <taxon>Pseudomonadati</taxon>
        <taxon>Bdellovibrionota</taxon>
        <taxon>Bdellovibrionia</taxon>
        <taxon>Bdellovibrionales</taxon>
        <taxon>Pseudobdellovibrionaceae</taxon>
        <taxon>Bdellovibrio</taxon>
    </lineage>
</organism>
<comment type="catalytic activity">
    <reaction evidence="11">
        <text>L-seryl-[protein] + ATP = O-phospho-L-seryl-[protein] + ADP + H(+)</text>
        <dbReference type="Rhea" id="RHEA:17989"/>
        <dbReference type="Rhea" id="RHEA-COMP:9863"/>
        <dbReference type="Rhea" id="RHEA-COMP:11604"/>
        <dbReference type="ChEBI" id="CHEBI:15378"/>
        <dbReference type="ChEBI" id="CHEBI:29999"/>
        <dbReference type="ChEBI" id="CHEBI:30616"/>
        <dbReference type="ChEBI" id="CHEBI:83421"/>
        <dbReference type="ChEBI" id="CHEBI:456216"/>
        <dbReference type="EC" id="2.7.11.1"/>
    </reaction>
</comment>
<reference evidence="13 14" key="1">
    <citation type="submission" date="2017-04" db="EMBL/GenBank/DDBJ databases">
        <title>Whole genome sequence of Bdellovibrio bacteriovorus strain SSB218315.</title>
        <authorList>
            <person name="Oyedara O."/>
            <person name="Rodriguez-Perez M.A."/>
        </authorList>
    </citation>
    <scope>NUCLEOTIDE SEQUENCE [LARGE SCALE GENOMIC DNA]</scope>
    <source>
        <strain evidence="13 14">SSB218315</strain>
    </source>
</reference>
<dbReference type="InterPro" id="IPR009091">
    <property type="entry name" value="RCC1/BLIP-II"/>
</dbReference>
<dbReference type="SUPFAM" id="SSF49854">
    <property type="entry name" value="Spermadhesin, CUB domain"/>
    <property type="match status" value="1"/>
</dbReference>
<evidence type="ECO:0000256" key="5">
    <source>
        <dbReference type="ARBA" id="ARBA00022989"/>
    </source>
</evidence>
<evidence type="ECO:0000256" key="4">
    <source>
        <dbReference type="ARBA" id="ARBA00022729"/>
    </source>
</evidence>
<dbReference type="PANTHER" id="PTHR47460:SF1">
    <property type="entry name" value="SERINE_THREONINE-PROTEIN KINASE-LIKE PROTEIN ACR4"/>
    <property type="match status" value="1"/>
</dbReference>
<dbReference type="PANTHER" id="PTHR47460">
    <property type="entry name" value="SERINE/THREONINE-PROTEIN KINASE-LIKE PROTEIN ACR4"/>
    <property type="match status" value="1"/>
</dbReference>
<evidence type="ECO:0000256" key="7">
    <source>
        <dbReference type="ARBA" id="ARBA00023157"/>
    </source>
</evidence>
<dbReference type="InterPro" id="IPR038081">
    <property type="entry name" value="CalX-like_sf"/>
</dbReference>
<evidence type="ECO:0000256" key="6">
    <source>
        <dbReference type="ARBA" id="ARBA00023136"/>
    </source>
</evidence>
<evidence type="ECO:0000259" key="12">
    <source>
        <dbReference type="PROSITE" id="PS01180"/>
    </source>
</evidence>
<name>A0A1Z3NA31_BDEBC</name>
<feature type="domain" description="CUB" evidence="12">
    <location>
        <begin position="322"/>
        <end position="432"/>
    </location>
</feature>
<keyword evidence="4" id="KW-0732">Signal</keyword>
<dbReference type="Gene3D" id="2.60.40.2030">
    <property type="match status" value="1"/>
</dbReference>
<dbReference type="Proteomes" id="UP000197003">
    <property type="component" value="Chromosome"/>
</dbReference>
<dbReference type="EMBL" id="CP020946">
    <property type="protein sequence ID" value="ASD64330.1"/>
    <property type="molecule type" value="Genomic_DNA"/>
</dbReference>
<dbReference type="SUPFAM" id="SSF141072">
    <property type="entry name" value="CalX-like"/>
    <property type="match status" value="1"/>
</dbReference>
<keyword evidence="3" id="KW-0812">Transmembrane</keyword>
<dbReference type="GO" id="GO:0004674">
    <property type="term" value="F:protein serine/threonine kinase activity"/>
    <property type="evidence" value="ECO:0007669"/>
    <property type="project" value="UniProtKB-KW"/>
</dbReference>
<evidence type="ECO:0000256" key="2">
    <source>
        <dbReference type="ARBA" id="ARBA00012513"/>
    </source>
</evidence>
<evidence type="ECO:0000313" key="14">
    <source>
        <dbReference type="Proteomes" id="UP000197003"/>
    </source>
</evidence>
<dbReference type="RefSeq" id="WP_088565806.1">
    <property type="nucleotide sequence ID" value="NZ_CP020946.1"/>
</dbReference>
<sequence length="1605" mass="171454">MISYGTLPPNPIKAISRGFLVLLTCLLTGCTLDSVIQALTKEDFKLLTDPATDYVDLSTSTLNLQGHCDATEGTVTLKLGSVEKETLTCPETGLWQYQLDVTSLGDGEVDLTVEQAELKDATKNVKSATVTLNKDTTPPQLLAMPDIILNDKGYISWDCQNLNDKCTFRSFVSTTDLFTFAAEPYTNLKSNVTFPDGKSYLFLQAKDAAGNLSAVKKIEVYSGAMGILLNPMQMKLAMDQSVTLRFYIPQVFASYTLFNNADCTGAENWQARVAGAHLWSLPSATPALYSVSAKFRTATGIVSQCFTDKIPIVDVSTDYDICSGGSSSAAFGMVRASLYPQSPGYNNNENCAFTVNTTDAMDIVPATTIQTETDKDILSVKQQGQTIYSFSGSFVPSGLMPLTSTQPGPFTINFQSDGQNTDAGFLVYWMPKNAIRQEITINDGASQTSSKNLRVSFNVPSYLKEYYLTEDSSCTAGGIWKTIAPVNQFTAQTSNTNLTLHARFRDTFGNESECVSAAIAYVPSSISIVGPANSSYFGTTVEFTGICSDGGATVKISGTYSGETTCTPQSLWSKSFPIGNIPNNTTINVDADLVIAGATVASASRSYTIQRHVTPTYPIDNGYVGLSFTLSGTCSPNGAIINVTAPSATTATCSNGEWSAVQTVTGNDGDTVTITGNLTFQNVIQDTFSLQTTLSTQPPVAVVSGVPNGKSSIPNLSMIVGGIGVSSYKFKFGVGISCSAIAGYSAEQSVEAGLFVNQSTFSVNDSITLCVVGKSGLNGLWQDYSQATVYSWQKSGLNYASLTGPSQVVAEGESSVTLGVTLSALSSAPVRVYFQTYGDALYMVDHNLYPGYIEVPAGQLSAQVTFDSLNNNLETKDSTLGVYLTHTNQPEFFVGENHSKHYMLRDPVRSSQKLISFAHGSDNNPPPACALTEDGRLRCWGLGSSAPTGIAEPLPAMRFKQVVGSRIHFCALSDQDDLYCAAYGNFTATNYDPGIKYKSIALKQYIGCGITSDDRVRCWATDGSRLTLYIDDGVVKFKKVSPSHGTICAISLADDLYCYGENTYKTIANNATANYGVLTLVDGGTKYSDVTSYTYVCGITLTNQQLRCWGRNDYYQVGNGTNTATTAPAIIDGSTKYLKISGSNTKACAITENFKLKCWGGEIVGGYTATQEKKIYSTPTLLNSNLVWKTVQANEGTICGIADDDLAYCFGDDTNYRTAVKGVRGELTLIDYSGQYTDYAVNGGASICAIRNDGAAVCSGYNGSAISRLTPRVIQPSVNFTGGKVLETSDSMSCVLTPTASYCARYNFFGHLADGTTTSTKLDYTPTGGIAIQGYTANTYCAAAVGTDGHLKSWGSGSGGAMPCPNTLTAQPSKILPSVLFKPVLGSHGTDSMCALSQSNEIYCWGLGLIKRGTGNSSTPTSVDPSNRYTDFKIAGNRLCGILETSSQIRCWGDNTNGKLGNNSTTNSTGSAVQGGHSYSKLGMNDNITCALRGTTLDCWGGLTAHNSLVPFTMNGGAAYKDFAVSVNDVIAITTSGEVHIWEDSLFKNAPRVVTPAGVTFKSVKAAPNHYTYCALSTADKLYCRDINGPIDTHHHLHQVRQARF</sequence>
<dbReference type="InterPro" id="IPR035914">
    <property type="entry name" value="Sperma_CUB_dom_sf"/>
</dbReference>
<dbReference type="OrthoDB" id="9342824at2"/>
<comment type="subcellular location">
    <subcellularLocation>
        <location evidence="1">Membrane</location>
        <topology evidence="1">Single-pass type I membrane protein</topology>
    </subcellularLocation>
</comment>
<evidence type="ECO:0000256" key="11">
    <source>
        <dbReference type="ARBA" id="ARBA00048679"/>
    </source>
</evidence>
<gene>
    <name evidence="13" type="ORF">B9G79_12525</name>
</gene>
<evidence type="ECO:0000256" key="8">
    <source>
        <dbReference type="ARBA" id="ARBA00023170"/>
    </source>
</evidence>
<dbReference type="InterPro" id="IPR000859">
    <property type="entry name" value="CUB_dom"/>
</dbReference>
<keyword evidence="7" id="KW-1015">Disulfide bond</keyword>
<dbReference type="Gene3D" id="2.130.10.30">
    <property type="entry name" value="Regulator of chromosome condensation 1/beta-lactamase-inhibitor protein II"/>
    <property type="match status" value="4"/>
</dbReference>
<evidence type="ECO:0000256" key="1">
    <source>
        <dbReference type="ARBA" id="ARBA00004479"/>
    </source>
</evidence>
<proteinExistence type="predicted"/>
<evidence type="ECO:0000256" key="3">
    <source>
        <dbReference type="ARBA" id="ARBA00022692"/>
    </source>
</evidence>
<dbReference type="GO" id="GO:0016020">
    <property type="term" value="C:membrane"/>
    <property type="evidence" value="ECO:0007669"/>
    <property type="project" value="UniProtKB-SubCell"/>
</dbReference>
<keyword evidence="9" id="KW-0325">Glycoprotein</keyword>
<evidence type="ECO:0000256" key="9">
    <source>
        <dbReference type="ARBA" id="ARBA00023180"/>
    </source>
</evidence>